<dbReference type="AlphaFoldDB" id="A0A2V3WHL2"/>
<accession>A0A2V3WHL2</accession>
<dbReference type="OrthoDB" id="2941030at2"/>
<sequence length="85" mass="9649">MYWKMRMPLILASFGIIAGLFERFFTVFMINASYYTRSASYLIIVGSIIFILEKTGINEKRVHALIGVVIILFAVVFEGFMSTVA</sequence>
<feature type="transmembrane region" description="Helical" evidence="1">
    <location>
        <begin position="34"/>
        <end position="52"/>
    </location>
</feature>
<reference evidence="2 3" key="1">
    <citation type="submission" date="2018-05" db="EMBL/GenBank/DDBJ databases">
        <title>Genomic Encyclopedia of Type Strains, Phase IV (KMG-IV): sequencing the most valuable type-strain genomes for metagenomic binning, comparative biology and taxonomic classification.</title>
        <authorList>
            <person name="Goeker M."/>
        </authorList>
    </citation>
    <scope>NUCLEOTIDE SEQUENCE [LARGE SCALE GENOMIC DNA]</scope>
    <source>
        <strain evidence="2 3">DSM 22440</strain>
    </source>
</reference>
<keyword evidence="1" id="KW-0472">Membrane</keyword>
<proteinExistence type="predicted"/>
<comment type="caution">
    <text evidence="2">The sequence shown here is derived from an EMBL/GenBank/DDBJ whole genome shotgun (WGS) entry which is preliminary data.</text>
</comment>
<dbReference type="RefSeq" id="WP_110251107.1">
    <property type="nucleotide sequence ID" value="NZ_QJJR01000004.1"/>
</dbReference>
<dbReference type="Proteomes" id="UP000247922">
    <property type="component" value="Unassembled WGS sequence"/>
</dbReference>
<evidence type="ECO:0000313" key="2">
    <source>
        <dbReference type="EMBL" id="PXW91815.1"/>
    </source>
</evidence>
<keyword evidence="3" id="KW-1185">Reference proteome</keyword>
<keyword evidence="1" id="KW-0812">Transmembrane</keyword>
<name>A0A2V3WHL2_9BACI</name>
<evidence type="ECO:0000256" key="1">
    <source>
        <dbReference type="SAM" id="Phobius"/>
    </source>
</evidence>
<protein>
    <recommendedName>
        <fullName evidence="4">EamA-like transporter family protein</fullName>
    </recommendedName>
</protein>
<evidence type="ECO:0008006" key="4">
    <source>
        <dbReference type="Google" id="ProtNLM"/>
    </source>
</evidence>
<keyword evidence="1" id="KW-1133">Transmembrane helix</keyword>
<dbReference type="EMBL" id="QJJR01000004">
    <property type="protein sequence ID" value="PXW91815.1"/>
    <property type="molecule type" value="Genomic_DNA"/>
</dbReference>
<evidence type="ECO:0000313" key="3">
    <source>
        <dbReference type="Proteomes" id="UP000247922"/>
    </source>
</evidence>
<organism evidence="2 3">
    <name type="scientific">Streptohalobacillus salinus</name>
    <dbReference type="NCBI Taxonomy" id="621096"/>
    <lineage>
        <taxon>Bacteria</taxon>
        <taxon>Bacillati</taxon>
        <taxon>Bacillota</taxon>
        <taxon>Bacilli</taxon>
        <taxon>Bacillales</taxon>
        <taxon>Bacillaceae</taxon>
        <taxon>Streptohalobacillus</taxon>
    </lineage>
</organism>
<gene>
    <name evidence="2" type="ORF">DES38_104250</name>
</gene>
<feature type="transmembrane region" description="Helical" evidence="1">
    <location>
        <begin position="64"/>
        <end position="84"/>
    </location>
</feature>